<dbReference type="AlphaFoldDB" id="A0A7Z2GP06"/>
<keyword evidence="2" id="KW-1185">Reference proteome</keyword>
<organism evidence="1 2">
    <name type="scientific">Paraburkholderia acidisoli</name>
    <dbReference type="NCBI Taxonomy" id="2571748"/>
    <lineage>
        <taxon>Bacteria</taxon>
        <taxon>Pseudomonadati</taxon>
        <taxon>Pseudomonadota</taxon>
        <taxon>Betaproteobacteria</taxon>
        <taxon>Burkholderiales</taxon>
        <taxon>Burkholderiaceae</taxon>
        <taxon>Paraburkholderia</taxon>
    </lineage>
</organism>
<dbReference type="EMBL" id="CP046915">
    <property type="protein sequence ID" value="QGZ65069.1"/>
    <property type="molecule type" value="Genomic_DNA"/>
</dbReference>
<evidence type="ECO:0000313" key="1">
    <source>
        <dbReference type="EMBL" id="QGZ65069.1"/>
    </source>
</evidence>
<dbReference type="KEGG" id="pacs:FAZ98_25110"/>
<dbReference type="RefSeq" id="WP_158955124.1">
    <property type="nucleotide sequence ID" value="NZ_CP046915.1"/>
</dbReference>
<proteinExistence type="predicted"/>
<dbReference type="Proteomes" id="UP000433577">
    <property type="component" value="Chromosome 3"/>
</dbReference>
<name>A0A7Z2GP06_9BURK</name>
<gene>
    <name evidence="1" type="ORF">FAZ98_25110</name>
</gene>
<sequence>MKFFLSVFIIAVSLLVMSGGTDAHARIRHVMANSSEIFARLAPPANIQPGDFVAD</sequence>
<protein>
    <submittedName>
        <fullName evidence="1">Uncharacterized protein</fullName>
    </submittedName>
</protein>
<evidence type="ECO:0000313" key="2">
    <source>
        <dbReference type="Proteomes" id="UP000433577"/>
    </source>
</evidence>
<reference evidence="1 2" key="1">
    <citation type="submission" date="2019-12" db="EMBL/GenBank/DDBJ databases">
        <title>Paraburkholderia acidiphila 7Q-K02 sp. nov and Paraburkholderia acidisoli DHF22 sp. nov., two strains isolated from forest soil.</title>
        <authorList>
            <person name="Gao Z."/>
            <person name="Qiu L."/>
        </authorList>
    </citation>
    <scope>NUCLEOTIDE SEQUENCE [LARGE SCALE GENOMIC DNA]</scope>
    <source>
        <strain evidence="1 2">DHF22</strain>
    </source>
</reference>
<accession>A0A7Z2GP06</accession>